<dbReference type="GO" id="GO:0046983">
    <property type="term" value="F:protein dimerization activity"/>
    <property type="evidence" value="ECO:0007669"/>
    <property type="project" value="InterPro"/>
</dbReference>
<evidence type="ECO:0000256" key="9">
    <source>
        <dbReference type="SAM" id="Phobius"/>
    </source>
</evidence>
<keyword evidence="6 11" id="KW-0418">Kinase</keyword>
<keyword evidence="5" id="KW-0547">Nucleotide-binding</keyword>
<dbReference type="CDD" id="cd16917">
    <property type="entry name" value="HATPase_UhpB-NarQ-NarX-like"/>
    <property type="match status" value="1"/>
</dbReference>
<dbReference type="InterPro" id="IPR050482">
    <property type="entry name" value="Sensor_HK_TwoCompSys"/>
</dbReference>
<dbReference type="SUPFAM" id="SSF55874">
    <property type="entry name" value="ATPase domain of HSP90 chaperone/DNA topoisomerase II/histidine kinase"/>
    <property type="match status" value="1"/>
</dbReference>
<evidence type="ECO:0000259" key="10">
    <source>
        <dbReference type="SMART" id="SM00387"/>
    </source>
</evidence>
<dbReference type="AlphaFoldDB" id="A0A7C9JQ95"/>
<evidence type="ECO:0000313" key="11">
    <source>
        <dbReference type="EMBL" id="NAS20519.1"/>
    </source>
</evidence>
<sequence length="354" mass="37382">MSRVAAVLVAVAGLAEVLGRPEAVGDPVPLALGALAAGALVWFRTRFPAALLVALVAVGAVSAGGAYYPFWHLYATLVLVHTIGWAYELRSRAGLLGLAAVVAAWAHLQTRLWTDPPEVLISAIFYVAAYTTGVALRRQIDRTRIMAERAVRLELEREYAVRQERARIARELHDVVAHNVSLMTLHTGGVRRLLGPAFPREVELLHGVERAGREAIEELRLMLGMLREPGEPSPPGTLEDLVAAAGPGVGLTTVGEPRPLPPGAGLSVYRIVQEALTNVRKHARATRAEVTLTYAPGSVTVTITDDGTGGGADDAAGTGHGLIGMRERVAMHGGILTAGPTATGYRVTAVLPTG</sequence>
<dbReference type="Gene3D" id="1.20.5.1930">
    <property type="match status" value="1"/>
</dbReference>
<keyword evidence="3" id="KW-0597">Phosphoprotein</keyword>
<keyword evidence="8" id="KW-0902">Two-component regulatory system</keyword>
<dbReference type="InterPro" id="IPR011712">
    <property type="entry name" value="Sig_transdc_His_kin_sub3_dim/P"/>
</dbReference>
<name>A0A7C9JQ95_9ACTN</name>
<dbReference type="InterPro" id="IPR003594">
    <property type="entry name" value="HATPase_dom"/>
</dbReference>
<keyword evidence="9" id="KW-1133">Transmembrane helix</keyword>
<evidence type="ECO:0000313" key="12">
    <source>
        <dbReference type="Proteomes" id="UP000479526"/>
    </source>
</evidence>
<reference evidence="11 12" key="1">
    <citation type="submission" date="2020-01" db="EMBL/GenBank/DDBJ databases">
        <title>Herbidospora sp. NEAU-GS84 nov., a novel actinomycete isolated from soil.</title>
        <authorList>
            <person name="Han L."/>
        </authorList>
    </citation>
    <scope>NUCLEOTIDE SEQUENCE [LARGE SCALE GENOMIC DNA]</scope>
    <source>
        <strain evidence="11 12">NEAU-GS84</strain>
    </source>
</reference>
<dbReference type="PANTHER" id="PTHR24421:SF10">
    <property type="entry name" value="NITRATE_NITRITE SENSOR PROTEIN NARQ"/>
    <property type="match status" value="1"/>
</dbReference>
<keyword evidence="12" id="KW-1185">Reference proteome</keyword>
<dbReference type="GO" id="GO:0016020">
    <property type="term" value="C:membrane"/>
    <property type="evidence" value="ECO:0007669"/>
    <property type="project" value="InterPro"/>
</dbReference>
<dbReference type="GO" id="GO:0000155">
    <property type="term" value="F:phosphorelay sensor kinase activity"/>
    <property type="evidence" value="ECO:0007669"/>
    <property type="project" value="InterPro"/>
</dbReference>
<feature type="domain" description="Histidine kinase/HSP90-like ATPase" evidence="10">
    <location>
        <begin position="263"/>
        <end position="353"/>
    </location>
</feature>
<keyword evidence="4" id="KW-0808">Transferase</keyword>
<evidence type="ECO:0000256" key="1">
    <source>
        <dbReference type="ARBA" id="ARBA00000085"/>
    </source>
</evidence>
<evidence type="ECO:0000256" key="6">
    <source>
        <dbReference type="ARBA" id="ARBA00022777"/>
    </source>
</evidence>
<dbReference type="Gene3D" id="3.30.565.10">
    <property type="entry name" value="Histidine kinase-like ATPase, C-terminal domain"/>
    <property type="match status" value="1"/>
</dbReference>
<gene>
    <name evidence="11" type="ORF">GT755_02340</name>
</gene>
<evidence type="ECO:0000256" key="7">
    <source>
        <dbReference type="ARBA" id="ARBA00022840"/>
    </source>
</evidence>
<dbReference type="RefSeq" id="WP_161478013.1">
    <property type="nucleotide sequence ID" value="NZ_WXEW01000001.1"/>
</dbReference>
<dbReference type="EMBL" id="WXEW01000001">
    <property type="protein sequence ID" value="NAS20519.1"/>
    <property type="molecule type" value="Genomic_DNA"/>
</dbReference>
<organism evidence="11 12">
    <name type="scientific">Herbidospora solisilvae</name>
    <dbReference type="NCBI Taxonomy" id="2696284"/>
    <lineage>
        <taxon>Bacteria</taxon>
        <taxon>Bacillati</taxon>
        <taxon>Actinomycetota</taxon>
        <taxon>Actinomycetes</taxon>
        <taxon>Streptosporangiales</taxon>
        <taxon>Streptosporangiaceae</taxon>
        <taxon>Herbidospora</taxon>
    </lineage>
</organism>
<keyword evidence="9" id="KW-0812">Transmembrane</keyword>
<comment type="catalytic activity">
    <reaction evidence="1">
        <text>ATP + protein L-histidine = ADP + protein N-phospho-L-histidine.</text>
        <dbReference type="EC" id="2.7.13.3"/>
    </reaction>
</comment>
<evidence type="ECO:0000256" key="3">
    <source>
        <dbReference type="ARBA" id="ARBA00022553"/>
    </source>
</evidence>
<feature type="transmembrane region" description="Helical" evidence="9">
    <location>
        <begin position="119"/>
        <end position="136"/>
    </location>
</feature>
<dbReference type="SMART" id="SM00387">
    <property type="entry name" value="HATPase_c"/>
    <property type="match status" value="1"/>
</dbReference>
<comment type="caution">
    <text evidence="11">The sequence shown here is derived from an EMBL/GenBank/DDBJ whole genome shotgun (WGS) entry which is preliminary data.</text>
</comment>
<dbReference type="GO" id="GO:0005524">
    <property type="term" value="F:ATP binding"/>
    <property type="evidence" value="ECO:0007669"/>
    <property type="project" value="UniProtKB-KW"/>
</dbReference>
<dbReference type="Pfam" id="PF02518">
    <property type="entry name" value="HATPase_c"/>
    <property type="match status" value="1"/>
</dbReference>
<keyword evidence="7" id="KW-0067">ATP-binding</keyword>
<feature type="transmembrane region" description="Helical" evidence="9">
    <location>
        <begin position="49"/>
        <end position="65"/>
    </location>
</feature>
<evidence type="ECO:0000256" key="2">
    <source>
        <dbReference type="ARBA" id="ARBA00012438"/>
    </source>
</evidence>
<dbReference type="Pfam" id="PF07730">
    <property type="entry name" value="HisKA_3"/>
    <property type="match status" value="1"/>
</dbReference>
<evidence type="ECO:0000256" key="5">
    <source>
        <dbReference type="ARBA" id="ARBA00022741"/>
    </source>
</evidence>
<dbReference type="Proteomes" id="UP000479526">
    <property type="component" value="Unassembled WGS sequence"/>
</dbReference>
<dbReference type="PANTHER" id="PTHR24421">
    <property type="entry name" value="NITRATE/NITRITE SENSOR PROTEIN NARX-RELATED"/>
    <property type="match status" value="1"/>
</dbReference>
<proteinExistence type="predicted"/>
<keyword evidence="9" id="KW-0472">Membrane</keyword>
<accession>A0A7C9JQ95</accession>
<protein>
    <recommendedName>
        <fullName evidence="2">histidine kinase</fullName>
        <ecNumber evidence="2">2.7.13.3</ecNumber>
    </recommendedName>
</protein>
<evidence type="ECO:0000256" key="8">
    <source>
        <dbReference type="ARBA" id="ARBA00023012"/>
    </source>
</evidence>
<dbReference type="EC" id="2.7.13.3" evidence="2"/>
<dbReference type="InterPro" id="IPR036890">
    <property type="entry name" value="HATPase_C_sf"/>
</dbReference>
<evidence type="ECO:0000256" key="4">
    <source>
        <dbReference type="ARBA" id="ARBA00022679"/>
    </source>
</evidence>